<keyword evidence="5 9" id="KW-0378">Hydrolase</keyword>
<dbReference type="RefSeq" id="WP_009333281.1">
    <property type="nucleotide sequence ID" value="NZ_AEJC01000572.1"/>
</dbReference>
<dbReference type="PANTHER" id="PTHR42891">
    <property type="entry name" value="D-GLYCERO-BETA-D-MANNO-HEPTOSE-1,7-BISPHOSPHATE 7-PHOSPHATASE"/>
    <property type="match status" value="1"/>
</dbReference>
<organism evidence="9 10">
    <name type="scientific">Streptomyces ipomoeae 91-03</name>
    <dbReference type="NCBI Taxonomy" id="698759"/>
    <lineage>
        <taxon>Bacteria</taxon>
        <taxon>Bacillati</taxon>
        <taxon>Actinomycetota</taxon>
        <taxon>Actinomycetes</taxon>
        <taxon>Kitasatosporales</taxon>
        <taxon>Streptomycetaceae</taxon>
        <taxon>Streptomyces</taxon>
    </lineage>
</organism>
<dbReference type="GO" id="GO:0005737">
    <property type="term" value="C:cytoplasm"/>
    <property type="evidence" value="ECO:0007669"/>
    <property type="project" value="UniProtKB-SubCell"/>
</dbReference>
<evidence type="ECO:0000256" key="1">
    <source>
        <dbReference type="ARBA" id="ARBA00004496"/>
    </source>
</evidence>
<comment type="caution">
    <text evidence="9">The sequence shown here is derived from an EMBL/GenBank/DDBJ whole genome shotgun (WGS) entry which is preliminary data.</text>
</comment>
<name>L1KMR5_9ACTN</name>
<evidence type="ECO:0000256" key="7">
    <source>
        <dbReference type="ARBA" id="ARBA00031828"/>
    </source>
</evidence>
<dbReference type="InterPro" id="IPR006543">
    <property type="entry name" value="Histidinol-phos"/>
</dbReference>
<dbReference type="InterPro" id="IPR006439">
    <property type="entry name" value="HAD-SF_hydro_IA"/>
</dbReference>
<dbReference type="Proteomes" id="UP000010411">
    <property type="component" value="Unassembled WGS sequence"/>
</dbReference>
<proteinExistence type="inferred from homology"/>
<dbReference type="Gene3D" id="3.40.50.1000">
    <property type="entry name" value="HAD superfamily/HAD-like"/>
    <property type="match status" value="1"/>
</dbReference>
<reference evidence="9 10" key="1">
    <citation type="submission" date="2012-11" db="EMBL/GenBank/DDBJ databases">
        <authorList>
            <person name="Huguet-Tapia J.C."/>
            <person name="Durkin A.S."/>
            <person name="Pettis G.S."/>
            <person name="Badger J.H."/>
        </authorList>
    </citation>
    <scope>NUCLEOTIDE SEQUENCE [LARGE SCALE GENOMIC DNA]</scope>
    <source>
        <strain evidence="9 10">91-03</strain>
    </source>
</reference>
<evidence type="ECO:0000256" key="6">
    <source>
        <dbReference type="ARBA" id="ARBA00023277"/>
    </source>
</evidence>
<dbReference type="SUPFAM" id="SSF56784">
    <property type="entry name" value="HAD-like"/>
    <property type="match status" value="1"/>
</dbReference>
<evidence type="ECO:0000256" key="5">
    <source>
        <dbReference type="ARBA" id="ARBA00022801"/>
    </source>
</evidence>
<dbReference type="NCBIfam" id="TIGR01662">
    <property type="entry name" value="HAD-SF-IIIA"/>
    <property type="match status" value="1"/>
</dbReference>
<dbReference type="PATRIC" id="fig|698759.3.peg.7615"/>
<dbReference type="GO" id="GO:0016791">
    <property type="term" value="F:phosphatase activity"/>
    <property type="evidence" value="ECO:0007669"/>
    <property type="project" value="InterPro"/>
</dbReference>
<dbReference type="InterPro" id="IPR006549">
    <property type="entry name" value="HAD-SF_hydro_IIIA"/>
</dbReference>
<dbReference type="EMBL" id="AEJC01000572">
    <property type="protein sequence ID" value="EKX61688.1"/>
    <property type="molecule type" value="Genomic_DNA"/>
</dbReference>
<keyword evidence="6" id="KW-0119">Carbohydrate metabolism</keyword>
<dbReference type="GO" id="GO:0005975">
    <property type="term" value="P:carbohydrate metabolic process"/>
    <property type="evidence" value="ECO:0007669"/>
    <property type="project" value="InterPro"/>
</dbReference>
<dbReference type="AlphaFoldDB" id="L1KMR5"/>
<evidence type="ECO:0000256" key="2">
    <source>
        <dbReference type="ARBA" id="ARBA00005628"/>
    </source>
</evidence>
<protein>
    <recommendedName>
        <fullName evidence="7">D,D-heptose 1,7-bisphosphate phosphatase</fullName>
    </recommendedName>
</protein>
<evidence type="ECO:0000256" key="4">
    <source>
        <dbReference type="ARBA" id="ARBA00022723"/>
    </source>
</evidence>
<dbReference type="PANTHER" id="PTHR42891:SF1">
    <property type="entry name" value="D-GLYCERO-BETA-D-MANNO-HEPTOSE-1,7-BISPHOSPHATE 7-PHOSPHATASE"/>
    <property type="match status" value="1"/>
</dbReference>
<dbReference type="NCBIfam" id="TIGR01509">
    <property type="entry name" value="HAD-SF-IA-v3"/>
    <property type="match status" value="1"/>
</dbReference>
<keyword evidence="10" id="KW-1185">Reference proteome</keyword>
<comment type="subcellular location">
    <subcellularLocation>
        <location evidence="1">Cytoplasm</location>
    </subcellularLocation>
</comment>
<evidence type="ECO:0000256" key="8">
    <source>
        <dbReference type="SAM" id="MobiDB-lite"/>
    </source>
</evidence>
<dbReference type="Pfam" id="PF13242">
    <property type="entry name" value="Hydrolase_like"/>
    <property type="match status" value="1"/>
</dbReference>
<dbReference type="InterPro" id="IPR004446">
    <property type="entry name" value="Heptose_bisP_phosphatase"/>
</dbReference>
<dbReference type="InterPro" id="IPR036412">
    <property type="entry name" value="HAD-like_sf"/>
</dbReference>
<dbReference type="GO" id="GO:0046872">
    <property type="term" value="F:metal ion binding"/>
    <property type="evidence" value="ECO:0007669"/>
    <property type="project" value="UniProtKB-KW"/>
</dbReference>
<accession>L1KMR5</accession>
<dbReference type="NCBIfam" id="TIGR01656">
    <property type="entry name" value="Histidinol-ppas"/>
    <property type="match status" value="1"/>
</dbReference>
<dbReference type="InterPro" id="IPR023214">
    <property type="entry name" value="HAD_sf"/>
</dbReference>
<gene>
    <name evidence="9" type="ORF">STRIP9103_00543</name>
</gene>
<keyword evidence="4" id="KW-0479">Metal-binding</keyword>
<comment type="similarity">
    <text evidence="2">Belongs to the GmhB family.</text>
</comment>
<sequence length="229" mass="23731">MNRHALGHAVGEPDASRPTPSPTAQEPNTSRPTPGLLPRRPTRKAATALRPAPVMAAVLFDRDGTLVEDVPYNGDPELVCPVPGARRALELLRAEGIATGVVSNQSGIGRGLLTDADVRGVNARADALLGGLGTWVYCPHLPEAGCVCRKPRPGLVLEAARRLGVAPRDCVVIGDIGADLEAARAAGARGVLVPTAATRRAEVEAAPRTAPDLLTAVRALLVEARGGRS</sequence>
<evidence type="ECO:0000313" key="9">
    <source>
        <dbReference type="EMBL" id="EKX61688.1"/>
    </source>
</evidence>
<feature type="region of interest" description="Disordered" evidence="8">
    <location>
        <begin position="1"/>
        <end position="45"/>
    </location>
</feature>
<keyword evidence="3" id="KW-0963">Cytoplasm</keyword>
<evidence type="ECO:0000256" key="3">
    <source>
        <dbReference type="ARBA" id="ARBA00022490"/>
    </source>
</evidence>
<evidence type="ECO:0000313" key="10">
    <source>
        <dbReference type="Proteomes" id="UP000010411"/>
    </source>
</evidence>